<reference evidence="3 4" key="1">
    <citation type="submission" date="2017-09" db="EMBL/GenBank/DDBJ databases">
        <authorList>
            <person name="Ehlers B."/>
            <person name="Leendertz F.H."/>
        </authorList>
    </citation>
    <scope>NUCLEOTIDE SEQUENCE [LARGE SCALE GENOMIC DNA]</scope>
    <source>
        <strain evidence="3 4">DSM 16848</strain>
    </source>
</reference>
<dbReference type="PANTHER" id="PTHR43569">
    <property type="entry name" value="AMIDOHYDROLASE"/>
    <property type="match status" value="1"/>
</dbReference>
<dbReference type="OrthoDB" id="9787654at2"/>
<keyword evidence="4" id="KW-1185">Reference proteome</keyword>
<name>A0A286E1M4_9NEIS</name>
<dbReference type="EMBL" id="OCNF01000001">
    <property type="protein sequence ID" value="SOD64791.1"/>
    <property type="molecule type" value="Genomic_DNA"/>
</dbReference>
<feature type="domain" description="Amidohydrolase-related" evidence="2">
    <location>
        <begin position="2"/>
        <end position="268"/>
    </location>
</feature>
<dbReference type="RefSeq" id="WP_097113131.1">
    <property type="nucleotide sequence ID" value="NZ_CP083931.1"/>
</dbReference>
<dbReference type="InterPro" id="IPR006680">
    <property type="entry name" value="Amidohydro-rel"/>
</dbReference>
<dbReference type="Gene3D" id="3.20.20.140">
    <property type="entry name" value="Metal-dependent hydrolases"/>
    <property type="match status" value="1"/>
</dbReference>
<evidence type="ECO:0000256" key="1">
    <source>
        <dbReference type="ARBA" id="ARBA00038310"/>
    </source>
</evidence>
<evidence type="ECO:0000259" key="2">
    <source>
        <dbReference type="Pfam" id="PF04909"/>
    </source>
</evidence>
<organism evidence="3 4">
    <name type="scientific">Alysiella filiformis DSM 16848</name>
    <dbReference type="NCBI Taxonomy" id="1120981"/>
    <lineage>
        <taxon>Bacteria</taxon>
        <taxon>Pseudomonadati</taxon>
        <taxon>Pseudomonadota</taxon>
        <taxon>Betaproteobacteria</taxon>
        <taxon>Neisseriales</taxon>
        <taxon>Neisseriaceae</taxon>
        <taxon>Alysiella</taxon>
    </lineage>
</organism>
<dbReference type="GO" id="GO:0016787">
    <property type="term" value="F:hydrolase activity"/>
    <property type="evidence" value="ECO:0007669"/>
    <property type="project" value="InterPro"/>
</dbReference>
<dbReference type="InterPro" id="IPR032466">
    <property type="entry name" value="Metal_Hydrolase"/>
</dbReference>
<dbReference type="Pfam" id="PF04909">
    <property type="entry name" value="Amidohydro_2"/>
    <property type="match status" value="1"/>
</dbReference>
<protein>
    <submittedName>
        <fullName evidence="3">L-fuconolactonase</fullName>
    </submittedName>
</protein>
<proteinExistence type="inferred from homology"/>
<comment type="similarity">
    <text evidence="1">Belongs to the metallo-dependent hydrolases superfamily.</text>
</comment>
<accession>A0A286E1M4</accession>
<sequence length="277" mass="31629">MIDTHIHFWRYQDIDYAWISDEMPMLKQDRLPEHIVPLAQDLGVVAGMAVQARCDVAENAFLLNLAKENQWIKGIVGWLDLRSGSLKDDLAQFEHEPLMKGFRHIVQDEPNPAAYWSDQLFRDGVKFIQKQGFVYDLLCHQKDLGAVVDFARAIDDNWLILDHLGKPKFGATGAFDDWKSHLNQLAKLPHVAVKISGLVTECGAHCSVDDIRPYVATALDLFGDGRVLFGSDWSVCTLTHDYQKVFNLFCATTHHFRQPENPFTENAKKIYSIEWTD</sequence>
<dbReference type="InterPro" id="IPR052350">
    <property type="entry name" value="Metallo-dep_Lactonases"/>
</dbReference>
<gene>
    <name evidence="3" type="ORF">SAMN02746062_00036</name>
</gene>
<dbReference type="PANTHER" id="PTHR43569:SF2">
    <property type="entry name" value="AMIDOHYDROLASE-RELATED DOMAIN-CONTAINING PROTEIN"/>
    <property type="match status" value="1"/>
</dbReference>
<evidence type="ECO:0000313" key="4">
    <source>
        <dbReference type="Proteomes" id="UP000219669"/>
    </source>
</evidence>
<evidence type="ECO:0000313" key="3">
    <source>
        <dbReference type="EMBL" id="SOD64791.1"/>
    </source>
</evidence>
<dbReference type="SUPFAM" id="SSF51556">
    <property type="entry name" value="Metallo-dependent hydrolases"/>
    <property type="match status" value="1"/>
</dbReference>
<dbReference type="AlphaFoldDB" id="A0A286E1M4"/>
<dbReference type="Proteomes" id="UP000219669">
    <property type="component" value="Unassembled WGS sequence"/>
</dbReference>